<sequence>IADLQKQSVIDAAARQALEHANGIGFYSWNEMGDCPIVGSREERGFVSTYSKLFHRYLQLAGSGGKS</sequence>
<evidence type="ECO:0000313" key="1">
    <source>
        <dbReference type="EMBL" id="GAG25465.1"/>
    </source>
</evidence>
<dbReference type="AlphaFoldDB" id="X0W4L3"/>
<proteinExistence type="predicted"/>
<organism evidence="1">
    <name type="scientific">marine sediment metagenome</name>
    <dbReference type="NCBI Taxonomy" id="412755"/>
    <lineage>
        <taxon>unclassified sequences</taxon>
        <taxon>metagenomes</taxon>
        <taxon>ecological metagenomes</taxon>
    </lineage>
</organism>
<feature type="non-terminal residue" evidence="1">
    <location>
        <position position="1"/>
    </location>
</feature>
<dbReference type="EMBL" id="BARS01038689">
    <property type="protein sequence ID" value="GAG25465.1"/>
    <property type="molecule type" value="Genomic_DNA"/>
</dbReference>
<comment type="caution">
    <text evidence="1">The sequence shown here is derived from an EMBL/GenBank/DDBJ whole genome shotgun (WGS) entry which is preliminary data.</text>
</comment>
<gene>
    <name evidence="1" type="ORF">S01H1_59175</name>
</gene>
<accession>X0W4L3</accession>
<name>X0W4L3_9ZZZZ</name>
<protein>
    <submittedName>
        <fullName evidence="1">Uncharacterized protein</fullName>
    </submittedName>
</protein>
<reference evidence="1" key="1">
    <citation type="journal article" date="2014" name="Front. Microbiol.">
        <title>High frequency of phylogenetically diverse reductive dehalogenase-homologous genes in deep subseafloor sedimentary metagenomes.</title>
        <authorList>
            <person name="Kawai M."/>
            <person name="Futagami T."/>
            <person name="Toyoda A."/>
            <person name="Takaki Y."/>
            <person name="Nishi S."/>
            <person name="Hori S."/>
            <person name="Arai W."/>
            <person name="Tsubouchi T."/>
            <person name="Morono Y."/>
            <person name="Uchiyama I."/>
            <person name="Ito T."/>
            <person name="Fujiyama A."/>
            <person name="Inagaki F."/>
            <person name="Takami H."/>
        </authorList>
    </citation>
    <scope>NUCLEOTIDE SEQUENCE</scope>
    <source>
        <strain evidence="1">Expedition CK06-06</strain>
    </source>
</reference>